<dbReference type="OrthoDB" id="4820608at2759"/>
<evidence type="ECO:0000313" key="3">
    <source>
        <dbReference type="Proteomes" id="UP000237631"/>
    </source>
</evidence>
<keyword evidence="3" id="KW-1185">Reference proteome</keyword>
<evidence type="ECO:0000313" key="2">
    <source>
        <dbReference type="EMBL" id="PPJ55725.1"/>
    </source>
</evidence>
<reference evidence="3" key="1">
    <citation type="journal article" date="2017" name="bioRxiv">
        <title>Conservation of a gene cluster reveals novel cercosporin biosynthetic mechanisms and extends production to the genus Colletotrichum.</title>
        <authorList>
            <person name="de Jonge R."/>
            <person name="Ebert M.K."/>
            <person name="Huitt-Roehl C.R."/>
            <person name="Pal P."/>
            <person name="Suttle J.C."/>
            <person name="Spanner R.E."/>
            <person name="Neubauer J.D."/>
            <person name="Jurick W.M.II."/>
            <person name="Stott K.A."/>
            <person name="Secor G.A."/>
            <person name="Thomma B.P.H.J."/>
            <person name="Van de Peer Y."/>
            <person name="Townsend C.A."/>
            <person name="Bolton M.D."/>
        </authorList>
    </citation>
    <scope>NUCLEOTIDE SEQUENCE [LARGE SCALE GENOMIC DNA]</scope>
    <source>
        <strain evidence="3">CBS538.71</strain>
    </source>
</reference>
<comment type="caution">
    <text evidence="2">The sequence shown here is derived from an EMBL/GenBank/DDBJ whole genome shotgun (WGS) entry which is preliminary data.</text>
</comment>
<dbReference type="EMBL" id="PNEN01000532">
    <property type="protein sequence ID" value="PPJ55725.1"/>
    <property type="molecule type" value="Genomic_DNA"/>
</dbReference>
<dbReference type="Proteomes" id="UP000237631">
    <property type="component" value="Unassembled WGS sequence"/>
</dbReference>
<evidence type="ECO:0000256" key="1">
    <source>
        <dbReference type="SAM" id="SignalP"/>
    </source>
</evidence>
<gene>
    <name evidence="2" type="ORF">CBER1_08277</name>
</gene>
<feature type="chain" id="PRO_5015490770" evidence="1">
    <location>
        <begin position="17"/>
        <end position="232"/>
    </location>
</feature>
<sequence length="232" mass="24096">MAPLLSFAAFITSALAAALDTRQAGPGLRTDNYDNLAIVPGAPQLSRVGTYNGLDYNGWVAAQSGIPGIPNLCLLGDRLCLATFSVGLKPQSPPKIAATGLIETLTQIGSVSLRPFGTIAASTSSGTNSYNLLSFYFGCIGNSATSVVTFATRCTITVTGFYVTGVQAPTLRFTFEPTSTTQSNLARAVLPASYSASLAGLKNVTIGIAEADWSPTLTVLGIDDLVHLNRVV</sequence>
<accession>A0A2S6C7M2</accession>
<name>A0A2S6C7M2_9PEZI</name>
<proteinExistence type="predicted"/>
<dbReference type="STRING" id="357750.A0A2S6C7M2"/>
<keyword evidence="1" id="KW-0732">Signal</keyword>
<feature type="signal peptide" evidence="1">
    <location>
        <begin position="1"/>
        <end position="16"/>
    </location>
</feature>
<organism evidence="2 3">
    <name type="scientific">Cercospora berteroae</name>
    <dbReference type="NCBI Taxonomy" id="357750"/>
    <lineage>
        <taxon>Eukaryota</taxon>
        <taxon>Fungi</taxon>
        <taxon>Dikarya</taxon>
        <taxon>Ascomycota</taxon>
        <taxon>Pezizomycotina</taxon>
        <taxon>Dothideomycetes</taxon>
        <taxon>Dothideomycetidae</taxon>
        <taxon>Mycosphaerellales</taxon>
        <taxon>Mycosphaerellaceae</taxon>
        <taxon>Cercospora</taxon>
    </lineage>
</organism>
<dbReference type="AlphaFoldDB" id="A0A2S6C7M2"/>
<protein>
    <submittedName>
        <fullName evidence="2">Uncharacterized protein</fullName>
    </submittedName>
</protein>